<dbReference type="AlphaFoldDB" id="A0A2V4UFM4"/>
<feature type="transmembrane region" description="Helical" evidence="2">
    <location>
        <begin position="262"/>
        <end position="280"/>
    </location>
</feature>
<keyword evidence="1" id="KW-0175">Coiled coil</keyword>
<sequence>MEDILLEFENGIADILELFNKFRDSIGENPVSKNTRDRIDYFISAYESYMVTLDKGSAEKVAEAALSVCSNASRIDVFVDDMDEQTRKYSKTLSERASFLRRKIESSPILTVPLTDKARSNVSSDMQDYRSFKKQLKDTNEKLEQLNRKVKKTLDESEVKANILTKEIESLEETYKSKIGAISLAYEEELKAINDKNAQLDQLLGNAASRVIVSEYADSAKQEKIAAEWLRGGSIFCMAVIIVIAGYSFWESIHQSFDLSNSLLRLALVFLLSVPAAYLARESTKHRQQQYTHLQTSLDLKAINPYIASLPDEEQHKIKSEIAQRIFAPKDFQSISNESYPINSQEVIMALISKFGNDKDKQSD</sequence>
<comment type="caution">
    <text evidence="3">The sequence shown here is derived from an EMBL/GenBank/DDBJ whole genome shotgun (WGS) entry which is preliminary data.</text>
</comment>
<proteinExistence type="predicted"/>
<name>A0A2V4UFM4_9GAMM</name>
<organism evidence="3 4">
    <name type="scientific">Psychrobacter fozii</name>
    <dbReference type="NCBI Taxonomy" id="198480"/>
    <lineage>
        <taxon>Bacteria</taxon>
        <taxon>Pseudomonadati</taxon>
        <taxon>Pseudomonadota</taxon>
        <taxon>Gammaproteobacteria</taxon>
        <taxon>Moraxellales</taxon>
        <taxon>Moraxellaceae</taxon>
        <taxon>Psychrobacter</taxon>
    </lineage>
</organism>
<dbReference type="Proteomes" id="UP000247746">
    <property type="component" value="Unassembled WGS sequence"/>
</dbReference>
<dbReference type="EMBL" id="QJSU01000005">
    <property type="protein sequence ID" value="PYE38963.1"/>
    <property type="molecule type" value="Genomic_DNA"/>
</dbReference>
<feature type="coiled-coil region" evidence="1">
    <location>
        <begin position="126"/>
        <end position="206"/>
    </location>
</feature>
<keyword evidence="2" id="KW-1133">Transmembrane helix</keyword>
<keyword evidence="4" id="KW-1185">Reference proteome</keyword>
<feature type="transmembrane region" description="Helical" evidence="2">
    <location>
        <begin position="229"/>
        <end position="250"/>
    </location>
</feature>
<keyword evidence="2" id="KW-0812">Transmembrane</keyword>
<evidence type="ECO:0000256" key="2">
    <source>
        <dbReference type="SAM" id="Phobius"/>
    </source>
</evidence>
<evidence type="ECO:0000256" key="1">
    <source>
        <dbReference type="SAM" id="Coils"/>
    </source>
</evidence>
<evidence type="ECO:0000313" key="3">
    <source>
        <dbReference type="EMBL" id="PYE38963.1"/>
    </source>
</evidence>
<protein>
    <submittedName>
        <fullName evidence="3">Uncharacterized protein</fullName>
    </submittedName>
</protein>
<dbReference type="RefSeq" id="WP_110923207.1">
    <property type="nucleotide sequence ID" value="NZ_QJSU01000005.1"/>
</dbReference>
<evidence type="ECO:0000313" key="4">
    <source>
        <dbReference type="Proteomes" id="UP000247746"/>
    </source>
</evidence>
<accession>A0A2V4UFM4</accession>
<reference evidence="3 4" key="1">
    <citation type="submission" date="2018-06" db="EMBL/GenBank/DDBJ databases">
        <title>Genomic Encyclopedia of Type Strains, Phase III (KMG-III): the genomes of soil and plant-associated and newly described type strains.</title>
        <authorList>
            <person name="Whitman W."/>
        </authorList>
    </citation>
    <scope>NUCLEOTIDE SEQUENCE [LARGE SCALE GENOMIC DNA]</scope>
    <source>
        <strain evidence="3 4">CECT 5889</strain>
    </source>
</reference>
<dbReference type="OrthoDB" id="6692270at2"/>
<gene>
    <name evidence="3" type="ORF">DFP82_105117</name>
</gene>
<keyword evidence="2" id="KW-0472">Membrane</keyword>